<organism evidence="3 4">
    <name type="scientific">Pedobacter duraquae</name>
    <dbReference type="NCBI Taxonomy" id="425511"/>
    <lineage>
        <taxon>Bacteria</taxon>
        <taxon>Pseudomonadati</taxon>
        <taxon>Bacteroidota</taxon>
        <taxon>Sphingobacteriia</taxon>
        <taxon>Sphingobacteriales</taxon>
        <taxon>Sphingobacteriaceae</taxon>
        <taxon>Pedobacter</taxon>
    </lineage>
</organism>
<feature type="transmembrane region" description="Helical" evidence="1">
    <location>
        <begin position="107"/>
        <end position="129"/>
    </location>
</feature>
<evidence type="ECO:0000259" key="2">
    <source>
        <dbReference type="Pfam" id="PF06580"/>
    </source>
</evidence>
<dbReference type="EMBL" id="SNWM01000001">
    <property type="protein sequence ID" value="TDO24845.1"/>
    <property type="molecule type" value="Genomic_DNA"/>
</dbReference>
<feature type="transmembrane region" description="Helical" evidence="1">
    <location>
        <begin position="35"/>
        <end position="57"/>
    </location>
</feature>
<name>A0A4R6ISH9_9SPHI</name>
<feature type="domain" description="Signal transduction histidine kinase internal region" evidence="2">
    <location>
        <begin position="152"/>
        <end position="229"/>
    </location>
</feature>
<dbReference type="RefSeq" id="WP_133553187.1">
    <property type="nucleotide sequence ID" value="NZ_SNWM01000001.1"/>
</dbReference>
<keyword evidence="3" id="KW-0418">Kinase</keyword>
<evidence type="ECO:0000256" key="1">
    <source>
        <dbReference type="SAM" id="Phobius"/>
    </source>
</evidence>
<accession>A0A4R6ISH9</accession>
<comment type="caution">
    <text evidence="3">The sequence shown here is derived from an EMBL/GenBank/DDBJ whole genome shotgun (WGS) entry which is preliminary data.</text>
</comment>
<dbReference type="GO" id="GO:0000155">
    <property type="term" value="F:phosphorelay sensor kinase activity"/>
    <property type="evidence" value="ECO:0007669"/>
    <property type="project" value="InterPro"/>
</dbReference>
<keyword evidence="4" id="KW-1185">Reference proteome</keyword>
<dbReference type="AlphaFoldDB" id="A0A4R6ISH9"/>
<keyword evidence="1" id="KW-0812">Transmembrane</keyword>
<dbReference type="SUPFAM" id="SSF55874">
    <property type="entry name" value="ATPase domain of HSP90 chaperone/DNA topoisomerase II/histidine kinase"/>
    <property type="match status" value="1"/>
</dbReference>
<keyword evidence="3" id="KW-0808">Transferase</keyword>
<dbReference type="Pfam" id="PF06580">
    <property type="entry name" value="His_kinase"/>
    <property type="match status" value="1"/>
</dbReference>
<protein>
    <submittedName>
        <fullName evidence="3">Histidine kinase</fullName>
    </submittedName>
</protein>
<feature type="transmembrane region" description="Helical" evidence="1">
    <location>
        <begin position="69"/>
        <end position="87"/>
    </location>
</feature>
<dbReference type="GO" id="GO:0016020">
    <property type="term" value="C:membrane"/>
    <property type="evidence" value="ECO:0007669"/>
    <property type="project" value="InterPro"/>
</dbReference>
<sequence length="336" mass="39275">MSKKKTVAIHVLCWLVYLSYNYLGILLHGSDFTRYYFNYSMSFIEIIEFYICYLWVYPRFMKRNKVPQLILGILVALAAFIALRYLIEEMLYPYFLGIRNYSKDTSITYYIQDNIYWGSFYIIVAAAVWNSKNVLQSEKTNQILKEEAVKSELAFLKSQINPHFLYNTLNYIYSLAIPVSDKMASAVLRLSDLMRYTLTESADGKVSVVKEVDYLESYIELFRMRFDPNFYVSFHTDGINDNQRIAALLLIPFVENAFKHGVVNDPEHPVEIFLEVTGKTLSLKVKNKISNNQKDRSSGVGLINIQRRLQLIYPEKYTLNIENQDQIYQSTLIIKL</sequence>
<dbReference type="PANTHER" id="PTHR34220">
    <property type="entry name" value="SENSOR HISTIDINE KINASE YPDA"/>
    <property type="match status" value="1"/>
</dbReference>
<keyword evidence="1" id="KW-0472">Membrane</keyword>
<dbReference type="PANTHER" id="PTHR34220:SF7">
    <property type="entry name" value="SENSOR HISTIDINE KINASE YPDA"/>
    <property type="match status" value="1"/>
</dbReference>
<gene>
    <name evidence="3" type="ORF">CLV32_1138</name>
</gene>
<keyword evidence="1" id="KW-1133">Transmembrane helix</keyword>
<feature type="transmembrane region" description="Helical" evidence="1">
    <location>
        <begin position="7"/>
        <end position="29"/>
    </location>
</feature>
<dbReference type="InterPro" id="IPR010559">
    <property type="entry name" value="Sig_transdc_His_kin_internal"/>
</dbReference>
<reference evidence="3 4" key="1">
    <citation type="submission" date="2019-03" db="EMBL/GenBank/DDBJ databases">
        <title>Genomic Encyclopedia of Archaeal and Bacterial Type Strains, Phase II (KMG-II): from individual species to whole genera.</title>
        <authorList>
            <person name="Goeker M."/>
        </authorList>
    </citation>
    <scope>NUCLEOTIDE SEQUENCE [LARGE SCALE GENOMIC DNA]</scope>
    <source>
        <strain evidence="3 4">DSM 19034</strain>
    </source>
</reference>
<dbReference type="Gene3D" id="3.30.565.10">
    <property type="entry name" value="Histidine kinase-like ATPase, C-terminal domain"/>
    <property type="match status" value="1"/>
</dbReference>
<dbReference type="OrthoDB" id="9792992at2"/>
<dbReference type="Proteomes" id="UP000295499">
    <property type="component" value="Unassembled WGS sequence"/>
</dbReference>
<proteinExistence type="predicted"/>
<dbReference type="InterPro" id="IPR036890">
    <property type="entry name" value="HATPase_C_sf"/>
</dbReference>
<evidence type="ECO:0000313" key="3">
    <source>
        <dbReference type="EMBL" id="TDO24845.1"/>
    </source>
</evidence>
<evidence type="ECO:0000313" key="4">
    <source>
        <dbReference type="Proteomes" id="UP000295499"/>
    </source>
</evidence>
<dbReference type="InterPro" id="IPR050640">
    <property type="entry name" value="Bact_2-comp_sensor_kinase"/>
</dbReference>